<proteinExistence type="predicted"/>
<evidence type="ECO:0000313" key="2">
    <source>
        <dbReference type="RefSeq" id="XP_030377107.1"/>
    </source>
</evidence>
<name>A0A6J2TQ73_DROLE</name>
<dbReference type="AlphaFoldDB" id="A0A6J2TQ73"/>
<reference evidence="2" key="1">
    <citation type="submission" date="2025-08" db="UniProtKB">
        <authorList>
            <consortium name="RefSeq"/>
        </authorList>
    </citation>
    <scope>IDENTIFICATION</scope>
    <source>
        <strain evidence="2">11010-0011.00</strain>
        <tissue evidence="2">Whole body</tissue>
    </source>
</reference>
<dbReference type="RefSeq" id="XP_030377107.1">
    <property type="nucleotide sequence ID" value="XM_030521247.1"/>
</dbReference>
<organism evidence="1 2">
    <name type="scientific">Drosophila lebanonensis</name>
    <name type="common">Fruit fly</name>
    <name type="synonym">Scaptodrosophila lebanonensis</name>
    <dbReference type="NCBI Taxonomy" id="7225"/>
    <lineage>
        <taxon>Eukaryota</taxon>
        <taxon>Metazoa</taxon>
        <taxon>Ecdysozoa</taxon>
        <taxon>Arthropoda</taxon>
        <taxon>Hexapoda</taxon>
        <taxon>Insecta</taxon>
        <taxon>Pterygota</taxon>
        <taxon>Neoptera</taxon>
        <taxon>Endopterygota</taxon>
        <taxon>Diptera</taxon>
        <taxon>Brachycera</taxon>
        <taxon>Muscomorpha</taxon>
        <taxon>Ephydroidea</taxon>
        <taxon>Drosophilidae</taxon>
        <taxon>Scaptodrosophila</taxon>
    </lineage>
</organism>
<protein>
    <submittedName>
        <fullName evidence="2">Uncharacterized protein LOC115626002 isoform X1</fullName>
    </submittedName>
</protein>
<dbReference type="OrthoDB" id="7843855at2759"/>
<gene>
    <name evidence="2" type="primary">LOC115626002</name>
</gene>
<keyword evidence="1" id="KW-1185">Reference proteome</keyword>
<sequence>MNNQNTYLDDFAARWRGNHPDDKYLPPFVGGPVDEIYQQELIRRDIRESQQARQDWDNEQQTLGMVGDSLPPTSHAGRAFGKSITPLQQMESQFWVAIGEYPYERAYAVYQFFSDIGQCSDRYFKRPNVIYLKYCKALHSETALSYNAQKVGYGADIPVKVWKETPSPEILEVKRTISNSQNMGSQQSYVINSEPVEKNEAIHDQFQFQAIIPKAAPKNHTIYQWIKDKISYMFYF</sequence>
<evidence type="ECO:0000313" key="1">
    <source>
        <dbReference type="Proteomes" id="UP000504634"/>
    </source>
</evidence>
<dbReference type="GeneID" id="115626002"/>
<dbReference type="Pfam" id="PF14605">
    <property type="entry name" value="Nup35_RRM_2"/>
    <property type="match status" value="1"/>
</dbReference>
<accession>A0A6J2TQ73</accession>
<dbReference type="Proteomes" id="UP000504634">
    <property type="component" value="Unplaced"/>
</dbReference>